<dbReference type="PANTHER" id="PTHR21431">
    <property type="entry name" value="PREFOLDIN SUBUNIT 6"/>
    <property type="match status" value="1"/>
</dbReference>
<dbReference type="GO" id="GO:0007021">
    <property type="term" value="P:tubulin complex assembly"/>
    <property type="evidence" value="ECO:0007669"/>
    <property type="project" value="EnsemblFungi"/>
</dbReference>
<dbReference type="FunCoup" id="I1BVJ6">
    <property type="interactions" value="730"/>
</dbReference>
<dbReference type="GO" id="GO:0006457">
    <property type="term" value="P:protein folding"/>
    <property type="evidence" value="ECO:0007669"/>
    <property type="project" value="EnsemblFungi"/>
</dbReference>
<dbReference type="GO" id="GO:0005737">
    <property type="term" value="C:cytoplasm"/>
    <property type="evidence" value="ECO:0007669"/>
    <property type="project" value="EnsemblFungi"/>
</dbReference>
<accession>I1BVJ6</accession>
<dbReference type="GO" id="GO:0051082">
    <property type="term" value="F:unfolded protein binding"/>
    <property type="evidence" value="ECO:0007669"/>
    <property type="project" value="InterPro"/>
</dbReference>
<keyword evidence="3" id="KW-0175">Coiled coil</keyword>
<dbReference type="GO" id="GO:0016272">
    <property type="term" value="C:prefoldin complex"/>
    <property type="evidence" value="ECO:0007669"/>
    <property type="project" value="EnsemblFungi"/>
</dbReference>
<keyword evidence="2" id="KW-0143">Chaperone</keyword>
<dbReference type="OMA" id="VQTEFAQ"/>
<dbReference type="GO" id="GO:0051131">
    <property type="term" value="P:chaperone-mediated protein complex assembly"/>
    <property type="evidence" value="ECO:0007669"/>
    <property type="project" value="TreeGrafter"/>
</dbReference>
<dbReference type="SUPFAM" id="SSF46579">
    <property type="entry name" value="Prefoldin"/>
    <property type="match status" value="1"/>
</dbReference>
<proteinExistence type="inferred from homology"/>
<dbReference type="AlphaFoldDB" id="I1BVJ6"/>
<dbReference type="GeneID" id="93611902"/>
<dbReference type="OrthoDB" id="248120at2759"/>
<comment type="similarity">
    <text evidence="1">Belongs to the prefoldin subunit beta family.</text>
</comment>
<dbReference type="GO" id="GO:0032968">
    <property type="term" value="P:positive regulation of transcription elongation by RNA polymerase II"/>
    <property type="evidence" value="ECO:0007669"/>
    <property type="project" value="EnsemblFungi"/>
</dbReference>
<evidence type="ECO:0000256" key="1">
    <source>
        <dbReference type="ARBA" id="ARBA00008045"/>
    </source>
</evidence>
<dbReference type="Gene3D" id="1.10.287.370">
    <property type="match status" value="1"/>
</dbReference>
<dbReference type="RefSeq" id="XP_067515622.1">
    <property type="nucleotide sequence ID" value="XM_067659521.1"/>
</dbReference>
<evidence type="ECO:0000313" key="5">
    <source>
        <dbReference type="Proteomes" id="UP000009138"/>
    </source>
</evidence>
<evidence type="ECO:0000313" key="4">
    <source>
        <dbReference type="EMBL" id="EIE80226.1"/>
    </source>
</evidence>
<dbReference type="InParanoid" id="I1BVJ6"/>
<dbReference type="EMBL" id="CH476734">
    <property type="protein sequence ID" value="EIE80226.1"/>
    <property type="molecule type" value="Genomic_DNA"/>
</dbReference>
<gene>
    <name evidence="4" type="ORF">RO3G_04931</name>
</gene>
<organism evidence="4 5">
    <name type="scientific">Rhizopus delemar (strain RA 99-880 / ATCC MYA-4621 / FGSC 9543 / NRRL 43880)</name>
    <name type="common">Mucormycosis agent</name>
    <name type="synonym">Rhizopus arrhizus var. delemar</name>
    <dbReference type="NCBI Taxonomy" id="246409"/>
    <lineage>
        <taxon>Eukaryota</taxon>
        <taxon>Fungi</taxon>
        <taxon>Fungi incertae sedis</taxon>
        <taxon>Mucoromycota</taxon>
        <taxon>Mucoromycotina</taxon>
        <taxon>Mucoromycetes</taxon>
        <taxon>Mucorales</taxon>
        <taxon>Mucorineae</taxon>
        <taxon>Rhizopodaceae</taxon>
        <taxon>Rhizopus</taxon>
    </lineage>
</organism>
<feature type="coiled-coil region" evidence="3">
    <location>
        <begin position="26"/>
        <end position="124"/>
    </location>
</feature>
<evidence type="ECO:0008006" key="6">
    <source>
        <dbReference type="Google" id="ProtNLM"/>
    </source>
</evidence>
<dbReference type="Proteomes" id="UP000009138">
    <property type="component" value="Unassembled WGS sequence"/>
</dbReference>
<dbReference type="InterPro" id="IPR009053">
    <property type="entry name" value="Prefoldin"/>
</dbReference>
<keyword evidence="5" id="KW-1185">Reference proteome</keyword>
<dbReference type="InterPro" id="IPR002777">
    <property type="entry name" value="PFD_beta-like"/>
</dbReference>
<dbReference type="FunFam" id="1.10.287.370:FF:000003">
    <property type="entry name" value="Prefoldin subunit 6"/>
    <property type="match status" value="1"/>
</dbReference>
<dbReference type="GO" id="GO:0051087">
    <property type="term" value="F:protein-folding chaperone binding"/>
    <property type="evidence" value="ECO:0007669"/>
    <property type="project" value="TreeGrafter"/>
</dbReference>
<dbReference type="VEuPathDB" id="FungiDB:RO3G_04931"/>
<dbReference type="STRING" id="246409.I1BVJ6"/>
<dbReference type="eggNOG" id="KOG3478">
    <property type="taxonomic scope" value="Eukaryota"/>
</dbReference>
<protein>
    <recommendedName>
        <fullName evidence="6">Prefoldin subunit 6</fullName>
    </recommendedName>
</protein>
<dbReference type="Pfam" id="PF01920">
    <property type="entry name" value="Prefoldin_2"/>
    <property type="match status" value="1"/>
</dbReference>
<sequence length="133" mass="15536">MHFPLKLYMSSLSTVEAKLEAESKAFQVIQKELSQVIETRQRLESQQQENELVNKEFEHLDDESSIYKLIGPVLVKQERGEAVTNVKNRLNLITSEIERVEKQLTELTKKSELKKQEIAKLQMEYQQFLAAKK</sequence>
<evidence type="ECO:0000256" key="3">
    <source>
        <dbReference type="SAM" id="Coils"/>
    </source>
</evidence>
<dbReference type="GO" id="GO:0015631">
    <property type="term" value="F:tubulin binding"/>
    <property type="evidence" value="ECO:0007669"/>
    <property type="project" value="EnsemblFungi"/>
</dbReference>
<reference evidence="4 5" key="1">
    <citation type="journal article" date="2009" name="PLoS Genet.">
        <title>Genomic analysis of the basal lineage fungus Rhizopus oryzae reveals a whole-genome duplication.</title>
        <authorList>
            <person name="Ma L.-J."/>
            <person name="Ibrahim A.S."/>
            <person name="Skory C."/>
            <person name="Grabherr M.G."/>
            <person name="Burger G."/>
            <person name="Butler M."/>
            <person name="Elias M."/>
            <person name="Idnurm A."/>
            <person name="Lang B.F."/>
            <person name="Sone T."/>
            <person name="Abe A."/>
            <person name="Calvo S.E."/>
            <person name="Corrochano L.M."/>
            <person name="Engels R."/>
            <person name="Fu J."/>
            <person name="Hansberg W."/>
            <person name="Kim J.-M."/>
            <person name="Kodira C.D."/>
            <person name="Koehrsen M.J."/>
            <person name="Liu B."/>
            <person name="Miranda-Saavedra D."/>
            <person name="O'Leary S."/>
            <person name="Ortiz-Castellanos L."/>
            <person name="Poulter R."/>
            <person name="Rodriguez-Romero J."/>
            <person name="Ruiz-Herrera J."/>
            <person name="Shen Y.-Q."/>
            <person name="Zeng Q."/>
            <person name="Galagan J."/>
            <person name="Birren B.W."/>
            <person name="Cuomo C.A."/>
            <person name="Wickes B.L."/>
        </authorList>
    </citation>
    <scope>NUCLEOTIDE SEQUENCE [LARGE SCALE GENOMIC DNA]</scope>
    <source>
        <strain evidence="5">RA 99-880 / ATCC MYA-4621 / FGSC 9543 / NRRL 43880</strain>
    </source>
</reference>
<name>I1BVJ6_RHIO9</name>
<dbReference type="PANTHER" id="PTHR21431:SF0">
    <property type="entry name" value="PREFOLDIN SUBUNIT 6"/>
    <property type="match status" value="1"/>
</dbReference>
<dbReference type="CDD" id="cd23161">
    <property type="entry name" value="Prefoldin_6"/>
    <property type="match status" value="1"/>
</dbReference>
<evidence type="ECO:0000256" key="2">
    <source>
        <dbReference type="ARBA" id="ARBA00023186"/>
    </source>
</evidence>